<feature type="compositionally biased region" description="Low complexity" evidence="7">
    <location>
        <begin position="45"/>
        <end position="57"/>
    </location>
</feature>
<dbReference type="GO" id="GO:0003735">
    <property type="term" value="F:structural constituent of ribosome"/>
    <property type="evidence" value="ECO:0007669"/>
    <property type="project" value="InterPro"/>
</dbReference>
<dbReference type="AlphaFoldDB" id="A0A841CB85"/>
<evidence type="ECO:0000256" key="5">
    <source>
        <dbReference type="ARBA" id="ARBA00035136"/>
    </source>
</evidence>
<dbReference type="HAMAP" id="MF_00500">
    <property type="entry name" value="Ribosomal_bS20"/>
    <property type="match status" value="1"/>
</dbReference>
<dbReference type="EMBL" id="JACHHV010000025">
    <property type="protein sequence ID" value="MBB5888440.1"/>
    <property type="molecule type" value="Genomic_DNA"/>
</dbReference>
<dbReference type="RefSeq" id="WP_183540491.1">
    <property type="nucleotide sequence ID" value="NZ_DASWOY010000030.1"/>
</dbReference>
<dbReference type="Pfam" id="PF01649">
    <property type="entry name" value="Ribosomal_S20p"/>
    <property type="match status" value="1"/>
</dbReference>
<proteinExistence type="inferred from homology"/>
<sequence>MANIKSSIKRAELNNAQNERNSAQRAGMRTAVKKFEADPTSENFKAASSAIDSAKSKGLIKANKASRDKSRLSSKLA</sequence>
<dbReference type="SUPFAM" id="SSF46992">
    <property type="entry name" value="Ribosomal protein S20"/>
    <property type="match status" value="1"/>
</dbReference>
<dbReference type="GO" id="GO:0006412">
    <property type="term" value="P:translation"/>
    <property type="evidence" value="ECO:0007669"/>
    <property type="project" value="UniProtKB-UniRule"/>
</dbReference>
<evidence type="ECO:0000256" key="2">
    <source>
        <dbReference type="ARBA" id="ARBA00022884"/>
    </source>
</evidence>
<dbReference type="Gene3D" id="1.20.58.110">
    <property type="entry name" value="Ribosomal protein S20"/>
    <property type="match status" value="1"/>
</dbReference>
<gene>
    <name evidence="6" type="primary">rpsT</name>
    <name evidence="8" type="ORF">HNQ37_001340</name>
</gene>
<dbReference type="GO" id="GO:0005840">
    <property type="term" value="C:ribosome"/>
    <property type="evidence" value="ECO:0007669"/>
    <property type="project" value="UniProtKB-KW"/>
</dbReference>
<comment type="similarity">
    <text evidence="6">Belongs to the bacterial ribosomal protein bS20 family.</text>
</comment>
<dbReference type="NCBIfam" id="TIGR00029">
    <property type="entry name" value="S20"/>
    <property type="match status" value="1"/>
</dbReference>
<evidence type="ECO:0000256" key="7">
    <source>
        <dbReference type="SAM" id="MobiDB-lite"/>
    </source>
</evidence>
<keyword evidence="9" id="KW-1185">Reference proteome</keyword>
<evidence type="ECO:0000256" key="6">
    <source>
        <dbReference type="HAMAP-Rule" id="MF_00500"/>
    </source>
</evidence>
<evidence type="ECO:0000256" key="1">
    <source>
        <dbReference type="ARBA" id="ARBA00022730"/>
    </source>
</evidence>
<keyword evidence="2 6" id="KW-0694">RNA-binding</keyword>
<organism evidence="8 9">
    <name type="scientific">Lactovum miscens</name>
    <dbReference type="NCBI Taxonomy" id="190387"/>
    <lineage>
        <taxon>Bacteria</taxon>
        <taxon>Bacillati</taxon>
        <taxon>Bacillota</taxon>
        <taxon>Bacilli</taxon>
        <taxon>Lactobacillales</taxon>
        <taxon>Streptococcaceae</taxon>
        <taxon>Lactovum</taxon>
    </lineage>
</organism>
<keyword evidence="3 6" id="KW-0689">Ribosomal protein</keyword>
<feature type="region of interest" description="Disordered" evidence="7">
    <location>
        <begin position="1"/>
        <end position="77"/>
    </location>
</feature>
<dbReference type="GO" id="GO:0019843">
    <property type="term" value="F:rRNA binding"/>
    <property type="evidence" value="ECO:0007669"/>
    <property type="project" value="UniProtKB-UniRule"/>
</dbReference>
<dbReference type="GO" id="GO:1990904">
    <property type="term" value="C:ribonucleoprotein complex"/>
    <property type="evidence" value="ECO:0007669"/>
    <property type="project" value="UniProtKB-KW"/>
</dbReference>
<accession>A0A841CB85</accession>
<name>A0A841CB85_9LACT</name>
<comment type="caution">
    <text evidence="8">The sequence shown here is derived from an EMBL/GenBank/DDBJ whole genome shotgun (WGS) entry which is preliminary data.</text>
</comment>
<comment type="function">
    <text evidence="6">Binds directly to 16S ribosomal RNA.</text>
</comment>
<evidence type="ECO:0000256" key="4">
    <source>
        <dbReference type="ARBA" id="ARBA00023274"/>
    </source>
</evidence>
<dbReference type="InterPro" id="IPR036510">
    <property type="entry name" value="Ribosomal_bS20_sf"/>
</dbReference>
<evidence type="ECO:0000313" key="8">
    <source>
        <dbReference type="EMBL" id="MBB5888440.1"/>
    </source>
</evidence>
<dbReference type="InterPro" id="IPR002583">
    <property type="entry name" value="Ribosomal_bS20"/>
</dbReference>
<reference evidence="8 9" key="1">
    <citation type="submission" date="2020-08" db="EMBL/GenBank/DDBJ databases">
        <title>Genomic Encyclopedia of Type Strains, Phase IV (KMG-IV): sequencing the most valuable type-strain genomes for metagenomic binning, comparative biology and taxonomic classification.</title>
        <authorList>
            <person name="Goeker M."/>
        </authorList>
    </citation>
    <scope>NUCLEOTIDE SEQUENCE [LARGE SCALE GENOMIC DNA]</scope>
    <source>
        <strain evidence="8 9">DSM 14925</strain>
    </source>
</reference>
<evidence type="ECO:0000313" key="9">
    <source>
        <dbReference type="Proteomes" id="UP000562464"/>
    </source>
</evidence>
<evidence type="ECO:0000256" key="3">
    <source>
        <dbReference type="ARBA" id="ARBA00022980"/>
    </source>
</evidence>
<protein>
    <recommendedName>
        <fullName evidence="5 6">Small ribosomal subunit protein bS20</fullName>
    </recommendedName>
</protein>
<keyword evidence="4 6" id="KW-0687">Ribonucleoprotein</keyword>
<dbReference type="Proteomes" id="UP000562464">
    <property type="component" value="Unassembled WGS sequence"/>
</dbReference>
<feature type="compositionally biased region" description="Polar residues" evidence="7">
    <location>
        <begin position="14"/>
        <end position="24"/>
    </location>
</feature>
<keyword evidence="1 6" id="KW-0699">rRNA-binding</keyword>